<organism evidence="4 5">
    <name type="scientific">Sandaracinus amylolyticus</name>
    <dbReference type="NCBI Taxonomy" id="927083"/>
    <lineage>
        <taxon>Bacteria</taxon>
        <taxon>Pseudomonadati</taxon>
        <taxon>Myxococcota</taxon>
        <taxon>Polyangia</taxon>
        <taxon>Polyangiales</taxon>
        <taxon>Sandaracinaceae</taxon>
        <taxon>Sandaracinus</taxon>
    </lineage>
</organism>
<keyword evidence="3" id="KW-0812">Transmembrane</keyword>
<keyword evidence="5" id="KW-1185">Reference proteome</keyword>
<dbReference type="EMBL" id="CP011125">
    <property type="protein sequence ID" value="AKF08089.1"/>
    <property type="molecule type" value="Genomic_DNA"/>
</dbReference>
<feature type="compositionally biased region" description="Low complexity" evidence="2">
    <location>
        <begin position="13"/>
        <end position="27"/>
    </location>
</feature>
<dbReference type="KEGG" id="samy:DB32_005238"/>
<sequence length="340" mass="37494">MPLELHSTSGALTSARAAKSSSTSRRASASDRDGWERMRYVLCHPLHLSIGTTLLATTLLVGSAWMLIALAVLETITLGVLPRSNAVARRAQRHRREHRRLVAAQARVAMHPSMEPMHVQELAELERRISTARSHAASVSESVEILFDEWLAPDRLLDGYVRLSVAHRTARESSMLADAAQLHAEIAALELERDTARSSRLRRLAERRIELTRRRLTCLREAEEERDALASEIASVAALCRLVQERTTAVVGQGDLHAEIERLVGDVELCDDAMSEVHATATARAAEPMLVRVAEEITALQAQPPMLADVARGEPRSGTESAELEVEPTPAHARRRMHVG</sequence>
<feature type="transmembrane region" description="Helical" evidence="3">
    <location>
        <begin position="54"/>
        <end position="81"/>
    </location>
</feature>
<feature type="coiled-coil region" evidence="1">
    <location>
        <begin position="179"/>
        <end position="239"/>
    </location>
</feature>
<evidence type="ECO:0000256" key="2">
    <source>
        <dbReference type="SAM" id="MobiDB-lite"/>
    </source>
</evidence>
<dbReference type="Proteomes" id="UP000034883">
    <property type="component" value="Chromosome"/>
</dbReference>
<dbReference type="AlphaFoldDB" id="A0A0F6SG52"/>
<feature type="region of interest" description="Disordered" evidence="2">
    <location>
        <begin position="310"/>
        <end position="340"/>
    </location>
</feature>
<proteinExistence type="predicted"/>
<accession>A0A0F6SG52</accession>
<evidence type="ECO:0000313" key="4">
    <source>
        <dbReference type="EMBL" id="AKF08089.1"/>
    </source>
</evidence>
<name>A0A0F6SG52_9BACT</name>
<gene>
    <name evidence="4" type="ORF">DB32_005238</name>
</gene>
<keyword evidence="1" id="KW-0175">Coiled coil</keyword>
<feature type="region of interest" description="Disordered" evidence="2">
    <location>
        <begin position="1"/>
        <end position="30"/>
    </location>
</feature>
<reference evidence="4 5" key="1">
    <citation type="submission" date="2015-03" db="EMBL/GenBank/DDBJ databases">
        <title>Genome assembly of Sandaracinus amylolyticus DSM 53668.</title>
        <authorList>
            <person name="Sharma G."/>
            <person name="Subramanian S."/>
        </authorList>
    </citation>
    <scope>NUCLEOTIDE SEQUENCE [LARGE SCALE GENOMIC DNA]</scope>
    <source>
        <strain evidence="4 5">DSM 53668</strain>
    </source>
</reference>
<feature type="compositionally biased region" description="Polar residues" evidence="2">
    <location>
        <begin position="1"/>
        <end position="12"/>
    </location>
</feature>
<protein>
    <submittedName>
        <fullName evidence="4">Uncharacterized protein</fullName>
    </submittedName>
</protein>
<evidence type="ECO:0000256" key="1">
    <source>
        <dbReference type="SAM" id="Coils"/>
    </source>
</evidence>
<keyword evidence="3" id="KW-0472">Membrane</keyword>
<keyword evidence="3" id="KW-1133">Transmembrane helix</keyword>
<evidence type="ECO:0000313" key="5">
    <source>
        <dbReference type="Proteomes" id="UP000034883"/>
    </source>
</evidence>
<evidence type="ECO:0000256" key="3">
    <source>
        <dbReference type="SAM" id="Phobius"/>
    </source>
</evidence>